<keyword evidence="7" id="KW-0804">Transcription</keyword>
<proteinExistence type="predicted"/>
<evidence type="ECO:0000256" key="5">
    <source>
        <dbReference type="ARBA" id="ARBA00023015"/>
    </source>
</evidence>
<evidence type="ECO:0000313" key="13">
    <source>
        <dbReference type="Proteomes" id="UP001527882"/>
    </source>
</evidence>
<dbReference type="InterPro" id="IPR018062">
    <property type="entry name" value="HTH_AraC-typ_CS"/>
</dbReference>
<dbReference type="InterPro" id="IPR011006">
    <property type="entry name" value="CheY-like_superfamily"/>
</dbReference>
<keyword evidence="6" id="KW-0238">DNA-binding</keyword>
<dbReference type="PROSITE" id="PS01124">
    <property type="entry name" value="HTH_ARAC_FAMILY_2"/>
    <property type="match status" value="1"/>
</dbReference>
<dbReference type="Gene3D" id="3.40.50.2300">
    <property type="match status" value="1"/>
</dbReference>
<dbReference type="EMBL" id="JAQAGZ010000017">
    <property type="protein sequence ID" value="MCZ8515352.1"/>
    <property type="molecule type" value="Genomic_DNA"/>
</dbReference>
<name>A0ABT4QEP4_9BACL</name>
<keyword evidence="2" id="KW-0963">Cytoplasm</keyword>
<feature type="region of interest" description="Disordered" evidence="9">
    <location>
        <begin position="127"/>
        <end position="146"/>
    </location>
</feature>
<dbReference type="SMART" id="SM00448">
    <property type="entry name" value="REC"/>
    <property type="match status" value="1"/>
</dbReference>
<dbReference type="RefSeq" id="WP_269883883.1">
    <property type="nucleotide sequence ID" value="NZ_JAQAGZ010000017.1"/>
</dbReference>
<dbReference type="Pfam" id="PF00072">
    <property type="entry name" value="Response_reg"/>
    <property type="match status" value="1"/>
</dbReference>
<dbReference type="InterPro" id="IPR020449">
    <property type="entry name" value="Tscrpt_reg_AraC-type_HTH"/>
</dbReference>
<evidence type="ECO:0000256" key="1">
    <source>
        <dbReference type="ARBA" id="ARBA00004496"/>
    </source>
</evidence>
<feature type="domain" description="Response regulatory" evidence="11">
    <location>
        <begin position="3"/>
        <end position="120"/>
    </location>
</feature>
<evidence type="ECO:0000256" key="6">
    <source>
        <dbReference type="ARBA" id="ARBA00023125"/>
    </source>
</evidence>
<comment type="caution">
    <text evidence="12">The sequence shown here is derived from an EMBL/GenBank/DDBJ whole genome shotgun (WGS) entry which is preliminary data.</text>
</comment>
<protein>
    <submittedName>
        <fullName evidence="12">Response regulator</fullName>
    </submittedName>
</protein>
<dbReference type="PANTHER" id="PTHR42713">
    <property type="entry name" value="HISTIDINE KINASE-RELATED"/>
    <property type="match status" value="1"/>
</dbReference>
<keyword evidence="3 8" id="KW-0597">Phosphoprotein</keyword>
<evidence type="ECO:0000256" key="8">
    <source>
        <dbReference type="PROSITE-ProRule" id="PRU00169"/>
    </source>
</evidence>
<keyword evidence="13" id="KW-1185">Reference proteome</keyword>
<evidence type="ECO:0000256" key="7">
    <source>
        <dbReference type="ARBA" id="ARBA00023163"/>
    </source>
</evidence>
<reference evidence="12 13" key="1">
    <citation type="submission" date="2022-12" db="EMBL/GenBank/DDBJ databases">
        <title>Draft genome sequence of Paenibacillus sp. dW9.</title>
        <authorList>
            <person name="Choi E.-W."/>
            <person name="Kim D.-U."/>
        </authorList>
    </citation>
    <scope>NUCLEOTIDE SEQUENCE [LARGE SCALE GENOMIC DNA]</scope>
    <source>
        <strain evidence="13">dW9</strain>
    </source>
</reference>
<sequence length="253" mass="29309">MYSVLVVDDEAWMCEGMTKIIQKTNTGFDVVRTAENGLEGLASLHDNEVDVVLADICMPGMDGLEMLRRMREAGHEQPVVIISGHHEFDYAQKAIRYGVYDYLLKPVDREEISHLLVKLSRKLEREHASERSNRLPAEEEPKEDDLRSGCQIVRMMMDQAKRKYMNDLSISVISDQTGFNPSYLSRIFKQETGKGYVQYVTEIRLEAARKLLMENPDLHVSEIAHRVGYWDDKHFSKQFKREFGMTPSEYRRG</sequence>
<evidence type="ECO:0000259" key="10">
    <source>
        <dbReference type="PROSITE" id="PS01124"/>
    </source>
</evidence>
<dbReference type="InterPro" id="IPR018060">
    <property type="entry name" value="HTH_AraC"/>
</dbReference>
<dbReference type="Gene3D" id="1.10.10.60">
    <property type="entry name" value="Homeodomain-like"/>
    <property type="match status" value="2"/>
</dbReference>
<feature type="modified residue" description="4-aspartylphosphate" evidence="8">
    <location>
        <position position="55"/>
    </location>
</feature>
<dbReference type="SUPFAM" id="SSF52172">
    <property type="entry name" value="CheY-like"/>
    <property type="match status" value="1"/>
</dbReference>
<dbReference type="InterPro" id="IPR051552">
    <property type="entry name" value="HptR"/>
</dbReference>
<evidence type="ECO:0000256" key="4">
    <source>
        <dbReference type="ARBA" id="ARBA00023012"/>
    </source>
</evidence>
<gene>
    <name evidence="12" type="ORF">O9H85_23665</name>
</gene>
<dbReference type="PROSITE" id="PS00041">
    <property type="entry name" value="HTH_ARAC_FAMILY_1"/>
    <property type="match status" value="1"/>
</dbReference>
<dbReference type="Proteomes" id="UP001527882">
    <property type="component" value="Unassembled WGS sequence"/>
</dbReference>
<dbReference type="PRINTS" id="PR00032">
    <property type="entry name" value="HTHARAC"/>
</dbReference>
<keyword evidence="5" id="KW-0805">Transcription regulation</keyword>
<dbReference type="PROSITE" id="PS50110">
    <property type="entry name" value="RESPONSE_REGULATORY"/>
    <property type="match status" value="1"/>
</dbReference>
<evidence type="ECO:0000313" key="12">
    <source>
        <dbReference type="EMBL" id="MCZ8515352.1"/>
    </source>
</evidence>
<dbReference type="Pfam" id="PF12833">
    <property type="entry name" value="HTH_18"/>
    <property type="match status" value="1"/>
</dbReference>
<comment type="subcellular location">
    <subcellularLocation>
        <location evidence="1">Cytoplasm</location>
    </subcellularLocation>
</comment>
<evidence type="ECO:0000256" key="9">
    <source>
        <dbReference type="SAM" id="MobiDB-lite"/>
    </source>
</evidence>
<evidence type="ECO:0000259" key="11">
    <source>
        <dbReference type="PROSITE" id="PS50110"/>
    </source>
</evidence>
<dbReference type="InterPro" id="IPR009057">
    <property type="entry name" value="Homeodomain-like_sf"/>
</dbReference>
<evidence type="ECO:0000256" key="3">
    <source>
        <dbReference type="ARBA" id="ARBA00022553"/>
    </source>
</evidence>
<accession>A0ABT4QEP4</accession>
<dbReference type="InterPro" id="IPR001789">
    <property type="entry name" value="Sig_transdc_resp-reg_receiver"/>
</dbReference>
<organism evidence="12 13">
    <name type="scientific">Paenibacillus gyeongsangnamensis</name>
    <dbReference type="NCBI Taxonomy" id="3388067"/>
    <lineage>
        <taxon>Bacteria</taxon>
        <taxon>Bacillati</taxon>
        <taxon>Bacillota</taxon>
        <taxon>Bacilli</taxon>
        <taxon>Bacillales</taxon>
        <taxon>Paenibacillaceae</taxon>
        <taxon>Paenibacillus</taxon>
    </lineage>
</organism>
<keyword evidence="4" id="KW-0902">Two-component regulatory system</keyword>
<feature type="domain" description="HTH araC/xylS-type" evidence="10">
    <location>
        <begin position="150"/>
        <end position="253"/>
    </location>
</feature>
<dbReference type="PANTHER" id="PTHR42713:SF3">
    <property type="entry name" value="TRANSCRIPTIONAL REGULATORY PROTEIN HPTR"/>
    <property type="match status" value="1"/>
</dbReference>
<dbReference type="CDD" id="cd17536">
    <property type="entry name" value="REC_YesN-like"/>
    <property type="match status" value="1"/>
</dbReference>
<evidence type="ECO:0000256" key="2">
    <source>
        <dbReference type="ARBA" id="ARBA00022490"/>
    </source>
</evidence>
<dbReference type="SUPFAM" id="SSF46689">
    <property type="entry name" value="Homeodomain-like"/>
    <property type="match status" value="2"/>
</dbReference>
<dbReference type="SMART" id="SM00342">
    <property type="entry name" value="HTH_ARAC"/>
    <property type="match status" value="1"/>
</dbReference>